<feature type="domain" description="Nucleoside diphosphate kinase-like" evidence="15">
    <location>
        <begin position="1"/>
        <end position="137"/>
    </location>
</feature>
<dbReference type="CDD" id="cd04413">
    <property type="entry name" value="NDPk_I"/>
    <property type="match status" value="1"/>
</dbReference>
<dbReference type="NCBIfam" id="NF001908">
    <property type="entry name" value="PRK00668.1"/>
    <property type="match status" value="1"/>
</dbReference>
<dbReference type="AlphaFoldDB" id="A0A380K946"/>
<dbReference type="GO" id="GO:0006228">
    <property type="term" value="P:UTP biosynthetic process"/>
    <property type="evidence" value="ECO:0007669"/>
    <property type="project" value="InterPro"/>
</dbReference>
<keyword evidence="6" id="KW-0479">Metal-binding</keyword>
<keyword evidence="7 14" id="KW-0547">Nucleotide-binding</keyword>
<sequence>MEQTFFIIKPDGVKRGLVGEILTRIERRTFTIDHLEVRMASEELLRKHYEDLVDRPFFPQIVDYMTSGPVVIGVISGNDVIQTWRTMMGATNPKDAVLGSIRGDFAQAPADGGATFNVVHGSDSKESAEREIALWIGK</sequence>
<evidence type="ECO:0000313" key="16">
    <source>
        <dbReference type="EMBL" id="SUN61224.1"/>
    </source>
</evidence>
<evidence type="ECO:0000256" key="5">
    <source>
        <dbReference type="ARBA" id="ARBA00022679"/>
    </source>
</evidence>
<dbReference type="SUPFAM" id="SSF54919">
    <property type="entry name" value="Nucleoside diphosphate kinase, NDK"/>
    <property type="match status" value="1"/>
</dbReference>
<dbReference type="FunFam" id="3.30.70.141:FF:000003">
    <property type="entry name" value="Nucleoside diphosphate kinase"/>
    <property type="match status" value="1"/>
</dbReference>
<dbReference type="SMART" id="SM00562">
    <property type="entry name" value="NDK"/>
    <property type="match status" value="1"/>
</dbReference>
<evidence type="ECO:0000259" key="15">
    <source>
        <dbReference type="SMART" id="SM00562"/>
    </source>
</evidence>
<dbReference type="Gene3D" id="3.30.70.141">
    <property type="entry name" value="Nucleoside diphosphate kinase-like domain"/>
    <property type="match status" value="1"/>
</dbReference>
<feature type="binding site" evidence="12">
    <location>
        <position position="91"/>
    </location>
    <ligand>
        <name>ATP</name>
        <dbReference type="ChEBI" id="CHEBI:30616"/>
    </ligand>
</feature>
<dbReference type="InterPro" id="IPR023005">
    <property type="entry name" value="Nucleoside_diP_kinase_AS"/>
</dbReference>
<evidence type="ECO:0000256" key="9">
    <source>
        <dbReference type="ARBA" id="ARBA00022840"/>
    </source>
</evidence>
<keyword evidence="8 14" id="KW-0418">Kinase</keyword>
<keyword evidence="17" id="KW-1185">Reference proteome</keyword>
<evidence type="ECO:0000256" key="11">
    <source>
        <dbReference type="ARBA" id="ARBA00023080"/>
    </source>
</evidence>
<reference evidence="16 17" key="1">
    <citation type="submission" date="2018-06" db="EMBL/GenBank/DDBJ databases">
        <authorList>
            <consortium name="Pathogen Informatics"/>
            <person name="Doyle S."/>
        </authorList>
    </citation>
    <scope>NUCLEOTIDE SEQUENCE [LARGE SCALE GENOMIC DNA]</scope>
    <source>
        <strain evidence="16 17">NCTC12224</strain>
    </source>
</reference>
<dbReference type="GO" id="GO:0005524">
    <property type="term" value="F:ATP binding"/>
    <property type="evidence" value="ECO:0007669"/>
    <property type="project" value="UniProtKB-KW"/>
</dbReference>
<keyword evidence="11" id="KW-0546">Nucleotide metabolism</keyword>
<comment type="similarity">
    <text evidence="2 12 13">Belongs to the NDK family.</text>
</comment>
<keyword evidence="5 14" id="KW-0808">Transferase</keyword>
<dbReference type="InterPro" id="IPR034907">
    <property type="entry name" value="NDK-like_dom"/>
</dbReference>
<evidence type="ECO:0000256" key="8">
    <source>
        <dbReference type="ARBA" id="ARBA00022777"/>
    </source>
</evidence>
<evidence type="ECO:0000256" key="6">
    <source>
        <dbReference type="ARBA" id="ARBA00022723"/>
    </source>
</evidence>
<accession>A0A380K946</accession>
<feature type="binding site" evidence="12">
    <location>
        <position position="57"/>
    </location>
    <ligand>
        <name>ATP</name>
        <dbReference type="ChEBI" id="CHEBI:30616"/>
    </ligand>
</feature>
<dbReference type="PROSITE" id="PS00469">
    <property type="entry name" value="NDPK"/>
    <property type="match status" value="1"/>
</dbReference>
<evidence type="ECO:0000313" key="17">
    <source>
        <dbReference type="Proteomes" id="UP000254924"/>
    </source>
</evidence>
<name>A0A380K946_9STRE</name>
<dbReference type="GO" id="GO:0046872">
    <property type="term" value="F:metal ion binding"/>
    <property type="evidence" value="ECO:0007669"/>
    <property type="project" value="UniProtKB-KW"/>
</dbReference>
<dbReference type="GO" id="GO:0006241">
    <property type="term" value="P:CTP biosynthetic process"/>
    <property type="evidence" value="ECO:0007669"/>
    <property type="project" value="InterPro"/>
</dbReference>
<evidence type="ECO:0000256" key="14">
    <source>
        <dbReference type="RuleBase" id="RU004013"/>
    </source>
</evidence>
<evidence type="ECO:0000256" key="4">
    <source>
        <dbReference type="ARBA" id="ARBA00017632"/>
    </source>
</evidence>
<dbReference type="GO" id="GO:0006183">
    <property type="term" value="P:GTP biosynthetic process"/>
    <property type="evidence" value="ECO:0007669"/>
    <property type="project" value="InterPro"/>
</dbReference>
<dbReference type="OrthoDB" id="9801161at2"/>
<dbReference type="EC" id="2.7.4.6" evidence="3 14"/>
<dbReference type="InterPro" id="IPR036850">
    <property type="entry name" value="NDK-like_dom_sf"/>
</dbReference>
<feature type="binding site" evidence="12">
    <location>
        <position position="102"/>
    </location>
    <ligand>
        <name>ATP</name>
        <dbReference type="ChEBI" id="CHEBI:30616"/>
    </ligand>
</feature>
<feature type="binding site" evidence="12">
    <location>
        <position position="85"/>
    </location>
    <ligand>
        <name>ATP</name>
        <dbReference type="ChEBI" id="CHEBI:30616"/>
    </ligand>
</feature>
<feature type="active site" description="Pros-phosphohistidine intermediate" evidence="12">
    <location>
        <position position="120"/>
    </location>
</feature>
<dbReference type="EMBL" id="UHFN01000007">
    <property type="protein sequence ID" value="SUN61224.1"/>
    <property type="molecule type" value="Genomic_DNA"/>
</dbReference>
<keyword evidence="10" id="KW-0460">Magnesium</keyword>
<evidence type="ECO:0000256" key="7">
    <source>
        <dbReference type="ARBA" id="ARBA00022741"/>
    </source>
</evidence>
<organism evidence="16 17">
    <name type="scientific">Streptococcus hyointestinalis</name>
    <dbReference type="NCBI Taxonomy" id="1337"/>
    <lineage>
        <taxon>Bacteria</taxon>
        <taxon>Bacillati</taxon>
        <taxon>Bacillota</taxon>
        <taxon>Bacilli</taxon>
        <taxon>Lactobacillales</taxon>
        <taxon>Streptococcaceae</taxon>
        <taxon>Streptococcus</taxon>
    </lineage>
</organism>
<dbReference type="InterPro" id="IPR001564">
    <property type="entry name" value="Nucleoside_diP_kinase"/>
</dbReference>
<feature type="binding site" evidence="12">
    <location>
        <position position="9"/>
    </location>
    <ligand>
        <name>ATP</name>
        <dbReference type="ChEBI" id="CHEBI:30616"/>
    </ligand>
</feature>
<dbReference type="PROSITE" id="PS51374">
    <property type="entry name" value="NDPK_LIKE"/>
    <property type="match status" value="1"/>
</dbReference>
<comment type="cofactor">
    <cofactor evidence="1">
        <name>Mg(2+)</name>
        <dbReference type="ChEBI" id="CHEBI:18420"/>
    </cofactor>
</comment>
<evidence type="ECO:0000256" key="10">
    <source>
        <dbReference type="ARBA" id="ARBA00022842"/>
    </source>
</evidence>
<protein>
    <recommendedName>
        <fullName evidence="4 14">Nucleoside diphosphate kinase</fullName>
        <ecNumber evidence="3 14">2.7.4.6</ecNumber>
    </recommendedName>
</protein>
<evidence type="ECO:0000256" key="3">
    <source>
        <dbReference type="ARBA" id="ARBA00012966"/>
    </source>
</evidence>
<evidence type="ECO:0000256" key="1">
    <source>
        <dbReference type="ARBA" id="ARBA00001946"/>
    </source>
</evidence>
<gene>
    <name evidence="16" type="primary">ndk</name>
    <name evidence="16" type="ORF">NCTC12224_01380</name>
</gene>
<comment type="catalytic activity">
    <reaction evidence="14">
        <text>a 2'-deoxyribonucleoside 5'-diphosphate + ATP = a 2'-deoxyribonucleoside 5'-triphosphate + ADP</text>
        <dbReference type="Rhea" id="RHEA:44640"/>
        <dbReference type="ChEBI" id="CHEBI:30616"/>
        <dbReference type="ChEBI" id="CHEBI:61560"/>
        <dbReference type="ChEBI" id="CHEBI:73316"/>
        <dbReference type="ChEBI" id="CHEBI:456216"/>
        <dbReference type="EC" id="2.7.4.6"/>
    </reaction>
</comment>
<evidence type="ECO:0000256" key="12">
    <source>
        <dbReference type="PROSITE-ProRule" id="PRU00706"/>
    </source>
</evidence>
<evidence type="ECO:0000256" key="2">
    <source>
        <dbReference type="ARBA" id="ARBA00008142"/>
    </source>
</evidence>
<evidence type="ECO:0000256" key="13">
    <source>
        <dbReference type="RuleBase" id="RU004011"/>
    </source>
</evidence>
<dbReference type="GO" id="GO:0004550">
    <property type="term" value="F:nucleoside diphosphate kinase activity"/>
    <property type="evidence" value="ECO:0007669"/>
    <property type="project" value="UniProtKB-EC"/>
</dbReference>
<dbReference type="PRINTS" id="PR01243">
    <property type="entry name" value="NUCDPKINASE"/>
</dbReference>
<dbReference type="Proteomes" id="UP000254924">
    <property type="component" value="Unassembled WGS sequence"/>
</dbReference>
<keyword evidence="9 14" id="KW-0067">ATP-binding</keyword>
<dbReference type="Pfam" id="PF00334">
    <property type="entry name" value="NDK"/>
    <property type="match status" value="1"/>
</dbReference>
<proteinExistence type="inferred from homology"/>
<feature type="binding site" evidence="12">
    <location>
        <position position="117"/>
    </location>
    <ligand>
        <name>ATP</name>
        <dbReference type="ChEBI" id="CHEBI:30616"/>
    </ligand>
</feature>
<dbReference type="PANTHER" id="PTHR11349">
    <property type="entry name" value="NUCLEOSIDE DIPHOSPHATE KINASE"/>
    <property type="match status" value="1"/>
</dbReference>